<protein>
    <recommendedName>
        <fullName evidence="3">Reverse transcriptase zinc-binding domain-containing protein</fullName>
    </recommendedName>
</protein>
<evidence type="ECO:0000313" key="1">
    <source>
        <dbReference type="EMBL" id="KAL0015476.1"/>
    </source>
</evidence>
<proteinExistence type="predicted"/>
<name>A0AAW2DYF9_9ROSI</name>
<dbReference type="EMBL" id="JAZDWU010000001">
    <property type="protein sequence ID" value="KAL0015476.1"/>
    <property type="molecule type" value="Genomic_DNA"/>
</dbReference>
<sequence length="247" mass="27966">MIKWFIDNLKPLYYEQTISIQVTHFVSLISIEEHIDEGINSKKIMDAESLSSMVEQQVKRIIGCKTKEGDVHMVDNVSERPRGVALAYATLVAGPYQQQNHGPEKVLSHRDLIRPRSANTILGGHTLEECFQLRDRVQDLIDNKLIQFDNAATSNIITNPLPPHQEGNVNTIITVEERVPDFSSSLFPWKAMLPALVQESHLDLKGIRTPRFDWDNCSFCDSEDSHALFDCKVLRAQVQSLVECGII</sequence>
<dbReference type="PANTHER" id="PTHR32108">
    <property type="entry name" value="DNA-DIRECTED RNA POLYMERASE SUBUNIT ALPHA"/>
    <property type="match status" value="1"/>
</dbReference>
<gene>
    <name evidence="1" type="ORF">SO802_002545</name>
</gene>
<accession>A0AAW2DYF9</accession>
<comment type="caution">
    <text evidence="1">The sequence shown here is derived from an EMBL/GenBank/DDBJ whole genome shotgun (WGS) entry which is preliminary data.</text>
</comment>
<dbReference type="PANTHER" id="PTHR32108:SF9">
    <property type="entry name" value="REVERSE TRANSCRIPTASE RNASE H-LIKE DOMAIN-CONTAINING PROTEIN"/>
    <property type="match status" value="1"/>
</dbReference>
<dbReference type="Proteomes" id="UP001459277">
    <property type="component" value="Unassembled WGS sequence"/>
</dbReference>
<keyword evidence="2" id="KW-1185">Reference proteome</keyword>
<evidence type="ECO:0008006" key="3">
    <source>
        <dbReference type="Google" id="ProtNLM"/>
    </source>
</evidence>
<reference evidence="1 2" key="1">
    <citation type="submission" date="2024-01" db="EMBL/GenBank/DDBJ databases">
        <title>A telomere-to-telomere, gap-free genome of sweet tea (Lithocarpus litseifolius).</title>
        <authorList>
            <person name="Zhou J."/>
        </authorList>
    </citation>
    <scope>NUCLEOTIDE SEQUENCE [LARGE SCALE GENOMIC DNA]</scope>
    <source>
        <strain evidence="1">Zhou-2022a</strain>
        <tissue evidence="1">Leaf</tissue>
    </source>
</reference>
<evidence type="ECO:0000313" key="2">
    <source>
        <dbReference type="Proteomes" id="UP001459277"/>
    </source>
</evidence>
<organism evidence="1 2">
    <name type="scientific">Lithocarpus litseifolius</name>
    <dbReference type="NCBI Taxonomy" id="425828"/>
    <lineage>
        <taxon>Eukaryota</taxon>
        <taxon>Viridiplantae</taxon>
        <taxon>Streptophyta</taxon>
        <taxon>Embryophyta</taxon>
        <taxon>Tracheophyta</taxon>
        <taxon>Spermatophyta</taxon>
        <taxon>Magnoliopsida</taxon>
        <taxon>eudicotyledons</taxon>
        <taxon>Gunneridae</taxon>
        <taxon>Pentapetalae</taxon>
        <taxon>rosids</taxon>
        <taxon>fabids</taxon>
        <taxon>Fagales</taxon>
        <taxon>Fagaceae</taxon>
        <taxon>Lithocarpus</taxon>
    </lineage>
</organism>
<dbReference type="AlphaFoldDB" id="A0AAW2DYF9"/>